<protein>
    <submittedName>
        <fullName evidence="1">Tmtc4 protein</fullName>
    </submittedName>
</protein>
<dbReference type="AlphaFoldDB" id="A0A812SN79"/>
<name>A0A812SN79_9DINO</name>
<proteinExistence type="predicted"/>
<evidence type="ECO:0000313" key="2">
    <source>
        <dbReference type="Proteomes" id="UP000601435"/>
    </source>
</evidence>
<sequence length="128" mass="13918">MGSQLCTATETEVRDVLTDAASLRAMKDKSSSTSKSTWTVLLRKYPGCSLGMDVDLFEGTALVVYVVCKTGLVADWNNENPSKAIQKGDRVLEVNGTKGDAWALAHACIDDQELKIVVQRVSHCTLKL</sequence>
<dbReference type="Proteomes" id="UP000601435">
    <property type="component" value="Unassembled WGS sequence"/>
</dbReference>
<organism evidence="1 2">
    <name type="scientific">Symbiodinium necroappetens</name>
    <dbReference type="NCBI Taxonomy" id="1628268"/>
    <lineage>
        <taxon>Eukaryota</taxon>
        <taxon>Sar</taxon>
        <taxon>Alveolata</taxon>
        <taxon>Dinophyceae</taxon>
        <taxon>Suessiales</taxon>
        <taxon>Symbiodiniaceae</taxon>
        <taxon>Symbiodinium</taxon>
    </lineage>
</organism>
<comment type="caution">
    <text evidence="1">The sequence shown here is derived from an EMBL/GenBank/DDBJ whole genome shotgun (WGS) entry which is preliminary data.</text>
</comment>
<reference evidence="1" key="1">
    <citation type="submission" date="2021-02" db="EMBL/GenBank/DDBJ databases">
        <authorList>
            <person name="Dougan E. K."/>
            <person name="Rhodes N."/>
            <person name="Thang M."/>
            <person name="Chan C."/>
        </authorList>
    </citation>
    <scope>NUCLEOTIDE SEQUENCE</scope>
</reference>
<dbReference type="EMBL" id="CAJNJA010022475">
    <property type="protein sequence ID" value="CAE7493890.1"/>
    <property type="molecule type" value="Genomic_DNA"/>
</dbReference>
<accession>A0A812SN79</accession>
<evidence type="ECO:0000313" key="1">
    <source>
        <dbReference type="EMBL" id="CAE7493890.1"/>
    </source>
</evidence>
<dbReference type="OrthoDB" id="42382at2759"/>
<keyword evidence="2" id="KW-1185">Reference proteome</keyword>
<gene>
    <name evidence="1" type="primary">Tmtc4</name>
    <name evidence="1" type="ORF">SNEC2469_LOCUS14049</name>
</gene>